<evidence type="ECO:0000313" key="5">
    <source>
        <dbReference type="EMBL" id="EXX64303.1"/>
    </source>
</evidence>
<reference evidence="5 6" key="1">
    <citation type="submission" date="2014-02" db="EMBL/GenBank/DDBJ databases">
        <title>Single nucleus genome sequencing reveals high similarity among nuclei of an endomycorrhizal fungus.</title>
        <authorList>
            <person name="Lin K."/>
            <person name="Geurts R."/>
            <person name="Zhang Z."/>
            <person name="Limpens E."/>
            <person name="Saunders D.G."/>
            <person name="Mu D."/>
            <person name="Pang E."/>
            <person name="Cao H."/>
            <person name="Cha H."/>
            <person name="Lin T."/>
            <person name="Zhou Q."/>
            <person name="Shang Y."/>
            <person name="Li Y."/>
            <person name="Ivanov S."/>
            <person name="Sharma T."/>
            <person name="Velzen R.V."/>
            <person name="Ruijter N.D."/>
            <person name="Aanen D.K."/>
            <person name="Win J."/>
            <person name="Kamoun S."/>
            <person name="Bisseling T."/>
            <person name="Huang S."/>
        </authorList>
    </citation>
    <scope>NUCLEOTIDE SEQUENCE [LARGE SCALE GENOMIC DNA]</scope>
    <source>
        <strain evidence="6">DAOM197198w</strain>
    </source>
</reference>
<sequence>MSDKASIITLNCLISGEEANDVFGIKISCEGVSNSNDNRVSILADKIRNCRLDLFKDTDSSKLILYMNKAEADSVVILGLKNDKGAILNGTELMKHENTILSYFNGQPSPKYQGEKGSILSYILLQMINIFIRIM</sequence>
<proteinExistence type="predicted"/>
<dbReference type="InterPro" id="IPR045379">
    <property type="entry name" value="Crinkler_N"/>
</dbReference>
<dbReference type="Proteomes" id="UP000022910">
    <property type="component" value="Unassembled WGS sequence"/>
</dbReference>
<feature type="domain" description="Crinkler effector protein N-terminal" evidence="4">
    <location>
        <begin position="8"/>
        <end position="109"/>
    </location>
</feature>
<evidence type="ECO:0000259" key="4">
    <source>
        <dbReference type="Pfam" id="PF20147"/>
    </source>
</evidence>
<keyword evidence="3" id="KW-0964">Secreted</keyword>
<name>A0A015MBX2_RHIIW</name>
<dbReference type="GO" id="GO:0005576">
    <property type="term" value="C:extracellular region"/>
    <property type="evidence" value="ECO:0007669"/>
    <property type="project" value="UniProtKB-SubCell"/>
</dbReference>
<evidence type="ECO:0000313" key="6">
    <source>
        <dbReference type="Proteomes" id="UP000022910"/>
    </source>
</evidence>
<protein>
    <recommendedName>
        <fullName evidence="4">Crinkler effector protein N-terminal domain-containing protein</fullName>
    </recommendedName>
</protein>
<evidence type="ECO:0000256" key="2">
    <source>
        <dbReference type="ARBA" id="ARBA00004613"/>
    </source>
</evidence>
<dbReference type="HOGENOM" id="CLU_1886885_0_0_1"/>
<dbReference type="Pfam" id="PF20147">
    <property type="entry name" value="Crinkler"/>
    <property type="match status" value="1"/>
</dbReference>
<evidence type="ECO:0000256" key="3">
    <source>
        <dbReference type="ARBA" id="ARBA00022525"/>
    </source>
</evidence>
<dbReference type="EMBL" id="JEMT01023537">
    <property type="protein sequence ID" value="EXX64303.1"/>
    <property type="molecule type" value="Genomic_DNA"/>
</dbReference>
<dbReference type="GO" id="GO:0043657">
    <property type="term" value="C:host cell"/>
    <property type="evidence" value="ECO:0007669"/>
    <property type="project" value="UniProtKB-SubCell"/>
</dbReference>
<comment type="caution">
    <text evidence="5">The sequence shown here is derived from an EMBL/GenBank/DDBJ whole genome shotgun (WGS) entry which is preliminary data.</text>
</comment>
<dbReference type="AlphaFoldDB" id="A0A015MBX2"/>
<accession>A0A015MBX2</accession>
<evidence type="ECO:0000256" key="1">
    <source>
        <dbReference type="ARBA" id="ARBA00004340"/>
    </source>
</evidence>
<organism evidence="5 6">
    <name type="scientific">Rhizophagus irregularis (strain DAOM 197198w)</name>
    <name type="common">Glomus intraradices</name>
    <dbReference type="NCBI Taxonomy" id="1432141"/>
    <lineage>
        <taxon>Eukaryota</taxon>
        <taxon>Fungi</taxon>
        <taxon>Fungi incertae sedis</taxon>
        <taxon>Mucoromycota</taxon>
        <taxon>Glomeromycotina</taxon>
        <taxon>Glomeromycetes</taxon>
        <taxon>Glomerales</taxon>
        <taxon>Glomeraceae</taxon>
        <taxon>Rhizophagus</taxon>
    </lineage>
</organism>
<gene>
    <name evidence="5" type="ORF">RirG_144070</name>
</gene>
<keyword evidence="6" id="KW-1185">Reference proteome</keyword>
<comment type="subcellular location">
    <subcellularLocation>
        <location evidence="1">Host cell</location>
    </subcellularLocation>
    <subcellularLocation>
        <location evidence="2">Secreted</location>
    </subcellularLocation>
</comment>